<dbReference type="EMBL" id="BNBD01000020">
    <property type="protein sequence ID" value="GHF70810.1"/>
    <property type="molecule type" value="Genomic_DNA"/>
</dbReference>
<keyword evidence="4" id="KW-1185">Reference proteome</keyword>
<dbReference type="SMART" id="SM00028">
    <property type="entry name" value="TPR"/>
    <property type="match status" value="12"/>
</dbReference>
<organism evidence="3 4">
    <name type="scientific">Streptomyces mashuensis</name>
    <dbReference type="NCBI Taxonomy" id="33904"/>
    <lineage>
        <taxon>Bacteria</taxon>
        <taxon>Bacillati</taxon>
        <taxon>Actinomycetota</taxon>
        <taxon>Actinomycetes</taxon>
        <taxon>Kitasatosporales</taxon>
        <taxon>Streptomycetaceae</taxon>
        <taxon>Streptomyces</taxon>
    </lineage>
</organism>
<evidence type="ECO:0000259" key="2">
    <source>
        <dbReference type="Pfam" id="PF13191"/>
    </source>
</evidence>
<feature type="repeat" description="TPR" evidence="1">
    <location>
        <begin position="861"/>
        <end position="894"/>
    </location>
</feature>
<dbReference type="SUPFAM" id="SSF52540">
    <property type="entry name" value="P-loop containing nucleoside triphosphate hydrolases"/>
    <property type="match status" value="1"/>
</dbReference>
<dbReference type="RefSeq" id="WP_190132923.1">
    <property type="nucleotide sequence ID" value="NZ_BNBD01000020.1"/>
</dbReference>
<dbReference type="Pfam" id="PF13191">
    <property type="entry name" value="AAA_16"/>
    <property type="match status" value="1"/>
</dbReference>
<proteinExistence type="predicted"/>
<dbReference type="InterPro" id="IPR011990">
    <property type="entry name" value="TPR-like_helical_dom_sf"/>
</dbReference>
<dbReference type="Pfam" id="PF13424">
    <property type="entry name" value="TPR_12"/>
    <property type="match status" value="4"/>
</dbReference>
<keyword evidence="1" id="KW-0802">TPR repeat</keyword>
<dbReference type="PRINTS" id="PR00364">
    <property type="entry name" value="DISEASERSIST"/>
</dbReference>
<reference evidence="3" key="2">
    <citation type="submission" date="2020-09" db="EMBL/GenBank/DDBJ databases">
        <authorList>
            <person name="Sun Q."/>
            <person name="Ohkuma M."/>
        </authorList>
    </citation>
    <scope>NUCLEOTIDE SEQUENCE</scope>
    <source>
        <strain evidence="3">JCM 4059</strain>
    </source>
</reference>
<evidence type="ECO:0000313" key="4">
    <source>
        <dbReference type="Proteomes" id="UP000638313"/>
    </source>
</evidence>
<dbReference type="Proteomes" id="UP000638313">
    <property type="component" value="Unassembled WGS sequence"/>
</dbReference>
<dbReference type="AlphaFoldDB" id="A0A919B959"/>
<dbReference type="Gene3D" id="3.40.50.300">
    <property type="entry name" value="P-loop containing nucleotide triphosphate hydrolases"/>
    <property type="match status" value="1"/>
</dbReference>
<dbReference type="Gene3D" id="1.25.40.10">
    <property type="entry name" value="Tetratricopeptide repeat domain"/>
    <property type="match status" value="3"/>
</dbReference>
<comment type="caution">
    <text evidence="3">The sequence shown here is derived from an EMBL/GenBank/DDBJ whole genome shotgun (WGS) entry which is preliminary data.</text>
</comment>
<dbReference type="PANTHER" id="PTHR47691:SF3">
    <property type="entry name" value="HTH-TYPE TRANSCRIPTIONAL REGULATOR RV0890C-RELATED"/>
    <property type="match status" value="1"/>
</dbReference>
<reference evidence="3" key="1">
    <citation type="journal article" date="2014" name="Int. J. Syst. Evol. Microbiol.">
        <title>Complete genome sequence of Corynebacterium casei LMG S-19264T (=DSM 44701T), isolated from a smear-ripened cheese.</title>
        <authorList>
            <consortium name="US DOE Joint Genome Institute (JGI-PGF)"/>
            <person name="Walter F."/>
            <person name="Albersmeier A."/>
            <person name="Kalinowski J."/>
            <person name="Ruckert C."/>
        </authorList>
    </citation>
    <scope>NUCLEOTIDE SEQUENCE</scope>
    <source>
        <strain evidence="3">JCM 4059</strain>
    </source>
</reference>
<dbReference type="InterPro" id="IPR019734">
    <property type="entry name" value="TPR_rpt"/>
</dbReference>
<sequence length="1054" mass="112245">MDGDPNAAGGDTTNVIGDGGFFHTVVQGRNITIRLPWQVPPAMAGLPPASPAFTGRDTELAELLHLLEPNPHPNPNPNQQPPTAAVAGLAGVGKTELVLQAADRALRAPGWFPGGALFIDLAGYDPARRVGPEGALDQLLRALGLPDEVLPEGVEDRSRLYRSVLAACAAQGRRVLVVVDNAASAEQVRPLLPADGTTAALVTSRHTLDIDARLFDLDVLEQPESVRVLRQALHERRGPHDTRVDDAPADAERLAGLCAGLPLALRIAAALLADVTGRPLADLADDLEAAHTRLDHLAREERAVRAAFDLSYRHLTGPQARLFRLLPLNPGPHVSTEAVTRLAGAEKPAVKQLLLDLARAHLVVPGSTWGRWGMHDLVRLYADEQGTRHAEDDEREDARDRLFEHYLFTAVAAGNQAGNVDDTPLFPTPEEALAWLEEERPNLTLVATTAAAVGRPTIGLLLGLNLAHLFERRRYFDDWLAVTDVALTTARSAGDRRSEGRALDQRANCLRLMRRFEEAVAHHHQAAAVFRELGDMAGEASALGNLGVALRRLGRFDEAVAVLSAAASAHEALGAHRFLGMTLDNLGIALRQAGRYEEAVAAQRRALAMAREHGSRADQGRALSNLANTLTTAAACDEAVGLLHEAEAIFRDTGDRHLRAGALSGLGNALIAGGRFTEAAETLHRSIGLFRDVGNDPHGEAGAVRNLGSVLLLTGRLPEAVTHLQAAADMFQEMGDTGSEAETRTNLGDALEGAGQYEDAEHAYRAAAELFHQLDDHKGQGGAWHGLGNTLDATGRHNEAVVAHARSLAAFRAAEDVHGTVVATGRVSRALLQAGRLDEAADGYDMAVRLAREVGHPDEERNLLAGLGTTLRRLGRFEEAVAALEQAVGPDPATGGGDGTDPIVLINLKLARERVGALGEAQLQWRLGRPEIAIHVYRQAAALAVSRGDAAEHATALNDGAIVLWELGRYEEAVADLEQALEVYRKLGDHSLEAGSLTNLGVMLGHSGRPQEAAAALRRAVELYRALGEGEMEAAATENLEAVTGGAETDGAPL</sequence>
<dbReference type="InterPro" id="IPR041664">
    <property type="entry name" value="AAA_16"/>
</dbReference>
<gene>
    <name evidence="3" type="ORF">GCM10010218_60140</name>
</gene>
<dbReference type="PANTHER" id="PTHR47691">
    <property type="entry name" value="REGULATOR-RELATED"/>
    <property type="match status" value="1"/>
</dbReference>
<protein>
    <recommendedName>
        <fullName evidence="2">Orc1-like AAA ATPase domain-containing protein</fullName>
    </recommendedName>
</protein>
<evidence type="ECO:0000313" key="3">
    <source>
        <dbReference type="EMBL" id="GHF70810.1"/>
    </source>
</evidence>
<name>A0A919B959_9ACTN</name>
<accession>A0A919B959</accession>
<dbReference type="PROSITE" id="PS50005">
    <property type="entry name" value="TPR"/>
    <property type="match status" value="1"/>
</dbReference>
<dbReference type="SUPFAM" id="SSF48452">
    <property type="entry name" value="TPR-like"/>
    <property type="match status" value="4"/>
</dbReference>
<evidence type="ECO:0000256" key="1">
    <source>
        <dbReference type="PROSITE-ProRule" id="PRU00339"/>
    </source>
</evidence>
<feature type="domain" description="Orc1-like AAA ATPase" evidence="2">
    <location>
        <begin position="53"/>
        <end position="184"/>
    </location>
</feature>
<dbReference type="InterPro" id="IPR027417">
    <property type="entry name" value="P-loop_NTPase"/>
</dbReference>